<reference evidence="2" key="1">
    <citation type="journal article" date="2022" name="Mol. Ecol. Resour.">
        <title>The genomes of chicory, endive, great burdock and yacon provide insights into Asteraceae palaeo-polyploidization history and plant inulin production.</title>
        <authorList>
            <person name="Fan W."/>
            <person name="Wang S."/>
            <person name="Wang H."/>
            <person name="Wang A."/>
            <person name="Jiang F."/>
            <person name="Liu H."/>
            <person name="Zhao H."/>
            <person name="Xu D."/>
            <person name="Zhang Y."/>
        </authorList>
    </citation>
    <scope>NUCLEOTIDE SEQUENCE [LARGE SCALE GENOMIC DNA]</scope>
    <source>
        <strain evidence="2">cv. Niubang</strain>
    </source>
</reference>
<reference evidence="1 2" key="2">
    <citation type="journal article" date="2022" name="Mol. Ecol. Resour.">
        <title>The genomes of chicory, endive, great burdock and yacon provide insights into Asteraceae paleo-polyploidization history and plant inulin production.</title>
        <authorList>
            <person name="Fan W."/>
            <person name="Wang S."/>
            <person name="Wang H."/>
            <person name="Wang A."/>
            <person name="Jiang F."/>
            <person name="Liu H."/>
            <person name="Zhao H."/>
            <person name="Xu D."/>
            <person name="Zhang Y."/>
        </authorList>
    </citation>
    <scope>NUCLEOTIDE SEQUENCE [LARGE SCALE GENOMIC DNA]</scope>
    <source>
        <strain evidence="2">cv. Niubang</strain>
    </source>
</reference>
<evidence type="ECO:0000313" key="2">
    <source>
        <dbReference type="Proteomes" id="UP001055879"/>
    </source>
</evidence>
<sequence>MSTRGSSNSNSNSNSNSCKHEFTKGDAIEVLRNADDGDIPVWFPATVIDSPPTSGTLHVKFTTLYMDQRGDRKRKRKKVRDYVTVTKGNTRPVPPPEPHRRFVIGEEVEAFHEKGWRRGKVKDVLEDFKYRVIIGGVLQVVVEKSRVRVCRDWKQDDGSWLPSPLDQHQEKSSQSDSQSKKVTKLRIICSPRNTSRTAAFHKGTLVEVKSDKVGYDGSWYTAFIVEPLRNSKFAVEYQTLKTSDRTVPLKEEADASRVRPIPPRIERCDRFVELETVDAWYNEGWWVGTVTEILDQFQYLVYFSTTNEITRFRHSDLRPHQEWIDLEWFTTSDPKALKLRPKYGRKTTIFSEGTRIEVKSDEEGYHGSWYVATVVGSVGKGQLLVQYDTLTTDDGLQPLVEMAHASNVRPLPVIINRMDRFKMLEEVDAWYNDGWWVGLVSKVLAGLKYAVYFWTTNEEYEFEHSKLRPHQELINQKWVASFLRPKLAVKPRLEKVKIQTDGRTLMAGVLRGLKVEIAHGEKGYVTTWYPAVILGSVHNGKYLVEYRTLKTDKGRELVKEEVDVLCIRPCPTIIQRAHQFQTNDGVDAWDVIGWRCGRIYGTVKESKYAVYFRATDTVAEFQHADLRPSQDFIDGTWFVAATGIR</sequence>
<gene>
    <name evidence="1" type="ORF">L6452_18821</name>
</gene>
<dbReference type="Proteomes" id="UP001055879">
    <property type="component" value="Linkage Group LG05"/>
</dbReference>
<proteinExistence type="predicted"/>
<organism evidence="1 2">
    <name type="scientific">Arctium lappa</name>
    <name type="common">Greater burdock</name>
    <name type="synonym">Lappa major</name>
    <dbReference type="NCBI Taxonomy" id="4217"/>
    <lineage>
        <taxon>Eukaryota</taxon>
        <taxon>Viridiplantae</taxon>
        <taxon>Streptophyta</taxon>
        <taxon>Embryophyta</taxon>
        <taxon>Tracheophyta</taxon>
        <taxon>Spermatophyta</taxon>
        <taxon>Magnoliopsida</taxon>
        <taxon>eudicotyledons</taxon>
        <taxon>Gunneridae</taxon>
        <taxon>Pentapetalae</taxon>
        <taxon>asterids</taxon>
        <taxon>campanulids</taxon>
        <taxon>Asterales</taxon>
        <taxon>Asteraceae</taxon>
        <taxon>Carduoideae</taxon>
        <taxon>Cardueae</taxon>
        <taxon>Arctiinae</taxon>
        <taxon>Arctium</taxon>
    </lineage>
</organism>
<dbReference type="EMBL" id="CM042051">
    <property type="protein sequence ID" value="KAI3730145.1"/>
    <property type="molecule type" value="Genomic_DNA"/>
</dbReference>
<keyword evidence="2" id="KW-1185">Reference proteome</keyword>
<name>A0ACB9C7G9_ARCLA</name>
<accession>A0ACB9C7G9</accession>
<evidence type="ECO:0000313" key="1">
    <source>
        <dbReference type="EMBL" id="KAI3730145.1"/>
    </source>
</evidence>
<comment type="caution">
    <text evidence="1">The sequence shown here is derived from an EMBL/GenBank/DDBJ whole genome shotgun (WGS) entry which is preliminary data.</text>
</comment>
<protein>
    <submittedName>
        <fullName evidence="1">Uncharacterized protein</fullName>
    </submittedName>
</protein>